<evidence type="ECO:0000256" key="6">
    <source>
        <dbReference type="SAM" id="Phobius"/>
    </source>
</evidence>
<keyword evidence="2" id="KW-1003">Cell membrane</keyword>
<dbReference type="PANTHER" id="PTHR22750">
    <property type="entry name" value="G-PROTEIN COUPLED RECEPTOR"/>
    <property type="match status" value="1"/>
</dbReference>
<feature type="domain" description="G-protein coupled receptors family 1 profile" evidence="7">
    <location>
        <begin position="23"/>
        <end position="265"/>
    </location>
</feature>
<evidence type="ECO:0000313" key="8">
    <source>
        <dbReference type="Proteomes" id="UP000515163"/>
    </source>
</evidence>
<dbReference type="PROSITE" id="PS50262">
    <property type="entry name" value="G_PROTEIN_RECEP_F1_2"/>
    <property type="match status" value="1"/>
</dbReference>
<proteinExistence type="predicted"/>
<feature type="transmembrane region" description="Helical" evidence="6">
    <location>
        <begin position="215"/>
        <end position="234"/>
    </location>
</feature>
<dbReference type="SUPFAM" id="SSF81321">
    <property type="entry name" value="Family A G protein-coupled receptor-like"/>
    <property type="match status" value="1"/>
</dbReference>
<evidence type="ECO:0000256" key="1">
    <source>
        <dbReference type="ARBA" id="ARBA00004651"/>
    </source>
</evidence>
<dbReference type="GO" id="GO:0004930">
    <property type="term" value="F:G protein-coupled receptor activity"/>
    <property type="evidence" value="ECO:0007669"/>
    <property type="project" value="InterPro"/>
</dbReference>
<name>A0A6P8I394_ACTTE</name>
<accession>A0A6P8I394</accession>
<feature type="transmembrane region" description="Helical" evidence="6">
    <location>
        <begin position="126"/>
        <end position="147"/>
    </location>
</feature>
<dbReference type="InParanoid" id="A0A6P8I394"/>
<dbReference type="PRINTS" id="PR00237">
    <property type="entry name" value="GPCRRHODOPSN"/>
</dbReference>
<reference evidence="9" key="1">
    <citation type="submission" date="2025-08" db="UniProtKB">
        <authorList>
            <consortium name="RefSeq"/>
        </authorList>
    </citation>
    <scope>IDENTIFICATION</scope>
    <source>
        <tissue evidence="9">Tentacle</tissue>
    </source>
</reference>
<dbReference type="CDD" id="cd00637">
    <property type="entry name" value="7tm_classA_rhodopsin-like"/>
    <property type="match status" value="1"/>
</dbReference>
<dbReference type="GeneID" id="116297814"/>
<dbReference type="GO" id="GO:0005886">
    <property type="term" value="C:plasma membrane"/>
    <property type="evidence" value="ECO:0007669"/>
    <property type="project" value="UniProtKB-SubCell"/>
</dbReference>
<dbReference type="AlphaFoldDB" id="A0A6P8I394"/>
<dbReference type="OrthoDB" id="10312896at2759"/>
<evidence type="ECO:0000259" key="7">
    <source>
        <dbReference type="PROSITE" id="PS50262"/>
    </source>
</evidence>
<dbReference type="RefSeq" id="XP_031561976.1">
    <property type="nucleotide sequence ID" value="XM_031706116.1"/>
</dbReference>
<feature type="transmembrane region" description="Helical" evidence="6">
    <location>
        <begin position="153"/>
        <end position="173"/>
    </location>
</feature>
<keyword evidence="4 6" id="KW-1133">Transmembrane helix</keyword>
<protein>
    <submittedName>
        <fullName evidence="9">Adenosine receptor A3-like</fullName>
    </submittedName>
</protein>
<feature type="transmembrane region" description="Helical" evidence="6">
    <location>
        <begin position="84"/>
        <end position="105"/>
    </location>
</feature>
<evidence type="ECO:0000256" key="5">
    <source>
        <dbReference type="ARBA" id="ARBA00023136"/>
    </source>
</evidence>
<organism evidence="8 9">
    <name type="scientific">Actinia tenebrosa</name>
    <name type="common">Australian red waratah sea anemone</name>
    <dbReference type="NCBI Taxonomy" id="6105"/>
    <lineage>
        <taxon>Eukaryota</taxon>
        <taxon>Metazoa</taxon>
        <taxon>Cnidaria</taxon>
        <taxon>Anthozoa</taxon>
        <taxon>Hexacorallia</taxon>
        <taxon>Actiniaria</taxon>
        <taxon>Actiniidae</taxon>
        <taxon>Actinia</taxon>
    </lineage>
</organism>
<evidence type="ECO:0000313" key="9">
    <source>
        <dbReference type="RefSeq" id="XP_031561976.1"/>
    </source>
</evidence>
<comment type="subcellular location">
    <subcellularLocation>
        <location evidence="1">Cell membrane</location>
        <topology evidence="1">Multi-pass membrane protein</topology>
    </subcellularLocation>
</comment>
<dbReference type="InterPro" id="IPR000276">
    <property type="entry name" value="GPCR_Rhodpsn"/>
</dbReference>
<dbReference type="Pfam" id="PF00001">
    <property type="entry name" value="7tm_1"/>
    <property type="match status" value="1"/>
</dbReference>
<keyword evidence="8" id="KW-1185">Reference proteome</keyword>
<evidence type="ECO:0000256" key="3">
    <source>
        <dbReference type="ARBA" id="ARBA00022692"/>
    </source>
</evidence>
<keyword evidence="5 6" id="KW-0472">Membrane</keyword>
<sequence>MVPNLQTFLAWSYAIVSIPTILLNLIVLLAIRKTPSLYRPTQTLLASLALTDLLYGLVVMPILVASNILALHHSQDYFCKVWTFARAFGHWLGGVSLYTLALISIDRLLAIKLRLSFRVVFTAKRCVMALSVGWLGGGFLVGVSYVVSLMSKYTVVIAMFILVFTIVTSYAMAYYNLKKITSIVVAPSNLNEQNNPNSSTSFSASRYKRSFNTMLLILLTTAVFYLPMATALAMESFIHQDWTHHATRIGELIMSINSTCNPLLYLWCIKELREAVKNFLKI</sequence>
<dbReference type="KEGG" id="aten:116297814"/>
<feature type="transmembrane region" description="Helical" evidence="6">
    <location>
        <begin position="43"/>
        <end position="64"/>
    </location>
</feature>
<dbReference type="Proteomes" id="UP000515163">
    <property type="component" value="Unplaced"/>
</dbReference>
<evidence type="ECO:0000256" key="4">
    <source>
        <dbReference type="ARBA" id="ARBA00022989"/>
    </source>
</evidence>
<dbReference type="InterPro" id="IPR017452">
    <property type="entry name" value="GPCR_Rhodpsn_7TM"/>
</dbReference>
<evidence type="ECO:0000256" key="2">
    <source>
        <dbReference type="ARBA" id="ARBA00022475"/>
    </source>
</evidence>
<keyword evidence="3 6" id="KW-0812">Transmembrane</keyword>
<feature type="transmembrane region" description="Helical" evidence="6">
    <location>
        <begin position="12"/>
        <end position="31"/>
    </location>
</feature>
<dbReference type="Gene3D" id="1.20.1070.10">
    <property type="entry name" value="Rhodopsin 7-helix transmembrane proteins"/>
    <property type="match status" value="1"/>
</dbReference>
<gene>
    <name evidence="9" type="primary">LOC116297814</name>
</gene>
<dbReference type="FunCoup" id="A0A6P8I394">
    <property type="interactions" value="552"/>
</dbReference>